<accession>A0AAD7PGQ5</accession>
<evidence type="ECO:0000313" key="3">
    <source>
        <dbReference type="Proteomes" id="UP001163823"/>
    </source>
</evidence>
<sequence>MARSSRSTRLKEASRKLEIISNQFRRIAEKAINSGSVTEAELDVEVREVLESGRDQLVENQRKWAFLSKVYAILSAHWALTAIVFLHHHLLLSHPKSPQWKMDHSATVSLPCALLHLLVTWYLATVPLPESVTEIIKKNLSDFTLIRCFQEGIFVLELFGLTSAACFYLFGYTFLASIKDNLDEFNAFKPSAISCFCIFILTGFAQIFFPYALLAGL</sequence>
<dbReference type="KEGG" id="qsa:O6P43_021655"/>
<gene>
    <name evidence="2" type="ORF">O6P43_021655</name>
</gene>
<feature type="transmembrane region" description="Helical" evidence="1">
    <location>
        <begin position="108"/>
        <end position="128"/>
    </location>
</feature>
<name>A0AAD7PGQ5_QUISA</name>
<dbReference type="EMBL" id="JARAOO010000009">
    <property type="protein sequence ID" value="KAJ7954988.1"/>
    <property type="molecule type" value="Genomic_DNA"/>
</dbReference>
<keyword evidence="1" id="KW-1133">Transmembrane helix</keyword>
<keyword evidence="1" id="KW-0812">Transmembrane</keyword>
<evidence type="ECO:0000256" key="1">
    <source>
        <dbReference type="SAM" id="Phobius"/>
    </source>
</evidence>
<keyword evidence="3" id="KW-1185">Reference proteome</keyword>
<dbReference type="Proteomes" id="UP001163823">
    <property type="component" value="Chromosome 9"/>
</dbReference>
<feature type="transmembrane region" description="Helical" evidence="1">
    <location>
        <begin position="191"/>
        <end position="214"/>
    </location>
</feature>
<proteinExistence type="predicted"/>
<keyword evidence="1" id="KW-0472">Membrane</keyword>
<comment type="caution">
    <text evidence="2">The sequence shown here is derived from an EMBL/GenBank/DDBJ whole genome shotgun (WGS) entry which is preliminary data.</text>
</comment>
<organism evidence="2 3">
    <name type="scientific">Quillaja saponaria</name>
    <name type="common">Soap bark tree</name>
    <dbReference type="NCBI Taxonomy" id="32244"/>
    <lineage>
        <taxon>Eukaryota</taxon>
        <taxon>Viridiplantae</taxon>
        <taxon>Streptophyta</taxon>
        <taxon>Embryophyta</taxon>
        <taxon>Tracheophyta</taxon>
        <taxon>Spermatophyta</taxon>
        <taxon>Magnoliopsida</taxon>
        <taxon>eudicotyledons</taxon>
        <taxon>Gunneridae</taxon>
        <taxon>Pentapetalae</taxon>
        <taxon>rosids</taxon>
        <taxon>fabids</taxon>
        <taxon>Fabales</taxon>
        <taxon>Quillajaceae</taxon>
        <taxon>Quillaja</taxon>
    </lineage>
</organism>
<reference evidence="2" key="1">
    <citation type="journal article" date="2023" name="Science">
        <title>Elucidation of the pathway for biosynthesis of saponin adjuvants from the soapbark tree.</title>
        <authorList>
            <person name="Reed J."/>
            <person name="Orme A."/>
            <person name="El-Demerdash A."/>
            <person name="Owen C."/>
            <person name="Martin L.B.B."/>
            <person name="Misra R.C."/>
            <person name="Kikuchi S."/>
            <person name="Rejzek M."/>
            <person name="Martin A.C."/>
            <person name="Harkess A."/>
            <person name="Leebens-Mack J."/>
            <person name="Louveau T."/>
            <person name="Stephenson M.J."/>
            <person name="Osbourn A."/>
        </authorList>
    </citation>
    <scope>NUCLEOTIDE SEQUENCE</scope>
    <source>
        <strain evidence="2">S10</strain>
    </source>
</reference>
<protein>
    <submittedName>
        <fullName evidence="2">Bi1-like protein</fullName>
    </submittedName>
</protein>
<dbReference type="AlphaFoldDB" id="A0AAD7PGQ5"/>
<feature type="transmembrane region" description="Helical" evidence="1">
    <location>
        <begin position="70"/>
        <end position="88"/>
    </location>
</feature>
<feature type="transmembrane region" description="Helical" evidence="1">
    <location>
        <begin position="149"/>
        <end position="171"/>
    </location>
</feature>
<evidence type="ECO:0000313" key="2">
    <source>
        <dbReference type="EMBL" id="KAJ7954988.1"/>
    </source>
</evidence>